<reference evidence="2 3" key="1">
    <citation type="submission" date="2024-05" db="EMBL/GenBank/DDBJ databases">
        <authorList>
            <person name="Wallberg A."/>
        </authorList>
    </citation>
    <scope>NUCLEOTIDE SEQUENCE [LARGE SCALE GENOMIC DNA]</scope>
</reference>
<comment type="caution">
    <text evidence="2">The sequence shown here is derived from an EMBL/GenBank/DDBJ whole genome shotgun (WGS) entry which is preliminary data.</text>
</comment>
<dbReference type="Gene3D" id="3.10.100.10">
    <property type="entry name" value="Mannose-Binding Protein A, subunit A"/>
    <property type="match status" value="1"/>
</dbReference>
<dbReference type="InterPro" id="IPR016186">
    <property type="entry name" value="C-type_lectin-like/link_sf"/>
</dbReference>
<sequence>MPRLMDLLHQINTRALRCPECFTKRVCRSSGGICLKNTTTCSATVDIGCRGEGCTCCIQSNKCWKRRTCRRLGGSCVPNCESCPSLVIYAGCAGNCVCCVPPRNSVTNSSFTTTLEPGPIGSGSSSVFTEITTTAPPPRCAPGFFALGDECFKLFSEEEVAWGVADIRCTKFDRPHTFLAEPKDSAALAQYVFDNGGRLHHYWVGGRGTGASIKWNSGGKISLTTEPWEVGQPSGFSSSLCLDLRMDANPLSKPLAVHTCKQALVHCYICESSRRL</sequence>
<dbReference type="InterPro" id="IPR016187">
    <property type="entry name" value="CTDL_fold"/>
</dbReference>
<evidence type="ECO:0000313" key="3">
    <source>
        <dbReference type="Proteomes" id="UP001497623"/>
    </source>
</evidence>
<gene>
    <name evidence="2" type="ORF">MNOR_LOCUS9977</name>
</gene>
<evidence type="ECO:0000313" key="2">
    <source>
        <dbReference type="EMBL" id="CAL4075837.1"/>
    </source>
</evidence>
<dbReference type="EMBL" id="CAXKWB010004944">
    <property type="protein sequence ID" value="CAL4075837.1"/>
    <property type="molecule type" value="Genomic_DNA"/>
</dbReference>
<dbReference type="SUPFAM" id="SSF56436">
    <property type="entry name" value="C-type lectin-like"/>
    <property type="match status" value="1"/>
</dbReference>
<keyword evidence="3" id="KW-1185">Reference proteome</keyword>
<proteinExistence type="predicted"/>
<feature type="domain" description="C-type lectin" evidence="1">
    <location>
        <begin position="147"/>
        <end position="245"/>
    </location>
</feature>
<dbReference type="PROSITE" id="PS50041">
    <property type="entry name" value="C_TYPE_LECTIN_2"/>
    <property type="match status" value="1"/>
</dbReference>
<name>A0AAV2Q9X1_MEGNR</name>
<protein>
    <recommendedName>
        <fullName evidence="1">C-type lectin domain-containing protein</fullName>
    </recommendedName>
</protein>
<evidence type="ECO:0000259" key="1">
    <source>
        <dbReference type="PROSITE" id="PS50041"/>
    </source>
</evidence>
<dbReference type="InterPro" id="IPR001304">
    <property type="entry name" value="C-type_lectin-like"/>
</dbReference>
<dbReference type="Proteomes" id="UP001497623">
    <property type="component" value="Unassembled WGS sequence"/>
</dbReference>
<organism evidence="2 3">
    <name type="scientific">Meganyctiphanes norvegica</name>
    <name type="common">Northern krill</name>
    <name type="synonym">Thysanopoda norvegica</name>
    <dbReference type="NCBI Taxonomy" id="48144"/>
    <lineage>
        <taxon>Eukaryota</taxon>
        <taxon>Metazoa</taxon>
        <taxon>Ecdysozoa</taxon>
        <taxon>Arthropoda</taxon>
        <taxon>Crustacea</taxon>
        <taxon>Multicrustacea</taxon>
        <taxon>Malacostraca</taxon>
        <taxon>Eumalacostraca</taxon>
        <taxon>Eucarida</taxon>
        <taxon>Euphausiacea</taxon>
        <taxon>Euphausiidae</taxon>
        <taxon>Meganyctiphanes</taxon>
    </lineage>
</organism>
<accession>A0AAV2Q9X1</accession>
<dbReference type="AlphaFoldDB" id="A0AAV2Q9X1"/>